<comment type="caution">
    <text evidence="5">The sequence shown here is derived from an EMBL/GenBank/DDBJ whole genome shotgun (WGS) entry which is preliminary data.</text>
</comment>
<gene>
    <name evidence="5" type="ORF">QCA50_002719</name>
</gene>
<feature type="compositionally biased region" description="Polar residues" evidence="2">
    <location>
        <begin position="406"/>
        <end position="419"/>
    </location>
</feature>
<dbReference type="GO" id="GO:0004190">
    <property type="term" value="F:aspartic-type endopeptidase activity"/>
    <property type="evidence" value="ECO:0007669"/>
    <property type="project" value="InterPro"/>
</dbReference>
<feature type="signal peptide" evidence="3">
    <location>
        <begin position="1"/>
        <end position="18"/>
    </location>
</feature>
<dbReference type="EMBL" id="JASBNA010000003">
    <property type="protein sequence ID" value="KAK7693153.1"/>
    <property type="molecule type" value="Genomic_DNA"/>
</dbReference>
<evidence type="ECO:0000256" key="2">
    <source>
        <dbReference type="SAM" id="MobiDB-lite"/>
    </source>
</evidence>
<feature type="region of interest" description="Disordered" evidence="2">
    <location>
        <begin position="389"/>
        <end position="430"/>
    </location>
</feature>
<comment type="similarity">
    <text evidence="1">Belongs to the peptidase A1 family.</text>
</comment>
<dbReference type="InterPro" id="IPR001461">
    <property type="entry name" value="Aspartic_peptidase_A1"/>
</dbReference>
<sequence>MALSHFVLSLLLARSVRATSPTWISLNLTAPVALLDDELAVNYVDVLVGTPPQTVQLAVDMQTDAIDVYSSECPFCPGWSFFDESLSSSYKVNNDRALNGSNTFNGTWAFDTIGFGGVVQSENVDLGVLTTISTNYSGLHLRNGGIGLITDTFRKTAFNRLIPGLISSGQLANPVIGLNLFPNNSKLTIGWLDPSDYVGEINWVPLEKNQEDWYKYNLFKIDGFSGRNGSLIPFGDNLLAAVDTFVKSITVPNNLTYFIDTNYTGPIWEVYEGFNIDPDEHQVSYPCNKSTNFPNVTETPPHPYADFKVHINGVSYMIDSDNNLIRPPSLFSPNGFCNVGIVSTSSQITTAPQSILGQPFLRSVYLAYRYPTDSCPGYFGFAFPKGANRTQEEISQRPTSTPTSSQCLSFTKPTSTPTVQRPAGPDSPKGSYQAFGEENVWVPLRGAELLVKGVWNITG</sequence>
<evidence type="ECO:0000256" key="3">
    <source>
        <dbReference type="SAM" id="SignalP"/>
    </source>
</evidence>
<dbReference type="GO" id="GO:0006508">
    <property type="term" value="P:proteolysis"/>
    <property type="evidence" value="ECO:0007669"/>
    <property type="project" value="InterPro"/>
</dbReference>
<evidence type="ECO:0000256" key="1">
    <source>
        <dbReference type="ARBA" id="ARBA00007447"/>
    </source>
</evidence>
<dbReference type="InterPro" id="IPR021109">
    <property type="entry name" value="Peptidase_aspartic_dom_sf"/>
</dbReference>
<dbReference type="CDD" id="cd05471">
    <property type="entry name" value="pepsin_like"/>
    <property type="match status" value="1"/>
</dbReference>
<evidence type="ECO:0000313" key="6">
    <source>
        <dbReference type="Proteomes" id="UP001385951"/>
    </source>
</evidence>
<dbReference type="Gene3D" id="2.40.70.10">
    <property type="entry name" value="Acid Proteases"/>
    <property type="match status" value="2"/>
</dbReference>
<reference evidence="5 6" key="1">
    <citation type="submission" date="2022-09" db="EMBL/GenBank/DDBJ databases">
        <authorList>
            <person name="Palmer J.M."/>
        </authorList>
    </citation>
    <scope>NUCLEOTIDE SEQUENCE [LARGE SCALE GENOMIC DNA]</scope>
    <source>
        <strain evidence="5 6">DSM 7382</strain>
    </source>
</reference>
<dbReference type="Pfam" id="PF00026">
    <property type="entry name" value="Asp"/>
    <property type="match status" value="1"/>
</dbReference>
<proteinExistence type="inferred from homology"/>
<evidence type="ECO:0000259" key="4">
    <source>
        <dbReference type="PROSITE" id="PS51767"/>
    </source>
</evidence>
<evidence type="ECO:0000313" key="5">
    <source>
        <dbReference type="EMBL" id="KAK7693153.1"/>
    </source>
</evidence>
<organism evidence="5 6">
    <name type="scientific">Cerrena zonata</name>
    <dbReference type="NCBI Taxonomy" id="2478898"/>
    <lineage>
        <taxon>Eukaryota</taxon>
        <taxon>Fungi</taxon>
        <taxon>Dikarya</taxon>
        <taxon>Basidiomycota</taxon>
        <taxon>Agaricomycotina</taxon>
        <taxon>Agaricomycetes</taxon>
        <taxon>Polyporales</taxon>
        <taxon>Cerrenaceae</taxon>
        <taxon>Cerrena</taxon>
    </lineage>
</organism>
<dbReference type="InterPro" id="IPR034164">
    <property type="entry name" value="Pepsin-like_dom"/>
</dbReference>
<dbReference type="PANTHER" id="PTHR47966">
    <property type="entry name" value="BETA-SITE APP-CLEAVING ENZYME, ISOFORM A-RELATED"/>
    <property type="match status" value="1"/>
</dbReference>
<dbReference type="SUPFAM" id="SSF50630">
    <property type="entry name" value="Acid proteases"/>
    <property type="match status" value="1"/>
</dbReference>
<keyword evidence="3" id="KW-0732">Signal</keyword>
<dbReference type="AlphaFoldDB" id="A0AAW0GSJ5"/>
<dbReference type="PANTHER" id="PTHR47966:SF51">
    <property type="entry name" value="BETA-SITE APP-CLEAVING ENZYME, ISOFORM A-RELATED"/>
    <property type="match status" value="1"/>
</dbReference>
<dbReference type="InterPro" id="IPR033121">
    <property type="entry name" value="PEPTIDASE_A1"/>
</dbReference>
<accession>A0AAW0GSJ5</accession>
<dbReference type="Proteomes" id="UP001385951">
    <property type="component" value="Unassembled WGS sequence"/>
</dbReference>
<dbReference type="PROSITE" id="PS51767">
    <property type="entry name" value="PEPTIDASE_A1"/>
    <property type="match status" value="1"/>
</dbReference>
<name>A0AAW0GSJ5_9APHY</name>
<keyword evidence="6" id="KW-1185">Reference proteome</keyword>
<feature type="chain" id="PRO_5043945518" description="Peptidase A1 domain-containing protein" evidence="3">
    <location>
        <begin position="19"/>
        <end position="459"/>
    </location>
</feature>
<protein>
    <recommendedName>
        <fullName evidence="4">Peptidase A1 domain-containing protein</fullName>
    </recommendedName>
</protein>
<feature type="domain" description="Peptidase A1" evidence="4">
    <location>
        <begin position="42"/>
        <end position="382"/>
    </location>
</feature>